<dbReference type="InterPro" id="IPR004797">
    <property type="entry name" value="Competence_ComEC/Rec2"/>
</dbReference>
<dbReference type="Pfam" id="PF13567">
    <property type="entry name" value="DUF4131"/>
    <property type="match status" value="1"/>
</dbReference>
<dbReference type="InterPro" id="IPR001279">
    <property type="entry name" value="Metallo-B-lactamas"/>
</dbReference>
<dbReference type="InterPro" id="IPR036866">
    <property type="entry name" value="RibonucZ/Hydroxyglut_hydro"/>
</dbReference>
<dbReference type="RefSeq" id="WP_170161687.1">
    <property type="nucleotide sequence ID" value="NZ_RJVA01000011.1"/>
</dbReference>
<dbReference type="InterPro" id="IPR004477">
    <property type="entry name" value="ComEC_N"/>
</dbReference>
<feature type="domain" description="Metallo-beta-lactamase" evidence="7">
    <location>
        <begin position="603"/>
        <end position="819"/>
    </location>
</feature>
<keyword evidence="5 6" id="KW-0472">Membrane</keyword>
<dbReference type="GO" id="GO:0030420">
    <property type="term" value="P:establishment of competence for transformation"/>
    <property type="evidence" value="ECO:0007669"/>
    <property type="project" value="InterPro"/>
</dbReference>
<evidence type="ECO:0000313" key="9">
    <source>
        <dbReference type="Proteomes" id="UP000276223"/>
    </source>
</evidence>
<dbReference type="AlphaFoldDB" id="A0A3N1UR08"/>
<name>A0A3N1UR08_9BACT</name>
<feature type="transmembrane region" description="Helical" evidence="6">
    <location>
        <begin position="65"/>
        <end position="83"/>
    </location>
</feature>
<evidence type="ECO:0000256" key="4">
    <source>
        <dbReference type="ARBA" id="ARBA00022989"/>
    </source>
</evidence>
<accession>A0A3N1UR08</accession>
<evidence type="ECO:0000313" key="8">
    <source>
        <dbReference type="EMBL" id="ROQ93545.1"/>
    </source>
</evidence>
<dbReference type="PANTHER" id="PTHR30619:SF1">
    <property type="entry name" value="RECOMBINATION PROTEIN 2"/>
    <property type="match status" value="1"/>
</dbReference>
<evidence type="ECO:0000256" key="2">
    <source>
        <dbReference type="ARBA" id="ARBA00022475"/>
    </source>
</evidence>
<dbReference type="CDD" id="cd07731">
    <property type="entry name" value="ComA-like_MBL-fold"/>
    <property type="match status" value="1"/>
</dbReference>
<keyword evidence="3 6" id="KW-0812">Transmembrane</keyword>
<protein>
    <submittedName>
        <fullName evidence="8">Competence protein ComEC</fullName>
    </submittedName>
</protein>
<dbReference type="EMBL" id="RJVA01000011">
    <property type="protein sequence ID" value="ROQ93545.1"/>
    <property type="molecule type" value="Genomic_DNA"/>
</dbReference>
<feature type="transmembrane region" description="Helical" evidence="6">
    <location>
        <begin position="483"/>
        <end position="508"/>
    </location>
</feature>
<feature type="transmembrane region" description="Helical" evidence="6">
    <location>
        <begin position="565"/>
        <end position="585"/>
    </location>
</feature>
<keyword evidence="4 6" id="KW-1133">Transmembrane helix</keyword>
<dbReference type="Proteomes" id="UP000276223">
    <property type="component" value="Unassembled WGS sequence"/>
</dbReference>
<proteinExistence type="predicted"/>
<feature type="transmembrane region" description="Helical" evidence="6">
    <location>
        <begin position="337"/>
        <end position="355"/>
    </location>
</feature>
<sequence>MSSRRVLGSRPLGPLAVAFALGIACAHHRGLDAAVPGLGTAASLAALGLGAAIGSRRSRILLRRVAAVLLCLAAASLGASLWARAEKKAVPPSSLASLLDGTERRYRVVLQPFPDVYPDKTIFPVTLMAVAENTEADPAAPLPENGFFTSLDARTNLFTTSFAGKPSVGVRVSVRRLLRAWKAGDVVEMPLKLRPLTNFENPGRHDYMAEMARRGFFAYASTKSDIFWVRVPDNRVRGAGHDGVFGRMDALRGHLRRIVTKNLTEPEAALAQALFLGYRRAMPRPMQDDFQKAGAAHLLAVSGLHVGLAAWAVFRLAQLFLRFLCPHVLLRIPDVHLAWWIGCAAAAVYAVLAGLAVPTQRALIMLATATVAFALYRRPDALSLLSAASLLILWNDPNHLFRPSFQLSFAAVVGLALFYPSWRDRAQKLVTHLPRRLRALWRLFFDAFLASAAATLVVAPLTAYHFHSISLAGFAANTILVPFMALAVLPPGLAALGLSALLPFAAAWILLPIQWALRVLIWLIQIFAALPYAFAHVGPVPLAALVAVYAVFALWALSMPWSRKIWGTAALAALWALSTVLRPALFPSDGQRPFRITALDVGQGSATVVECPPDAAMLVDGGGFYNDSFDVGRYVVAPALWAMGIRRLDAVVLSHDHPDHRNGLRFILDTFPVGRYVETGLTARGLTGSVLSAVAARRGIPIVHTLSKGRKCLNGTVDLGTLGACRLRALHPTSSFVHRSWNGKDLNEASLVLAVTHEKAGALLPGDIGQDTEESLLSRWNFEGRHWVLVASHHGSATSTGERLLETLNPQAVLISCGAGNPFGFPAPAVLQRLKDRRLAAFRTDLHGAVHVIWNNGRWTVTPTLSARPRLYSPGSGP</sequence>
<dbReference type="InterPro" id="IPR052159">
    <property type="entry name" value="Competence_DNA_uptake"/>
</dbReference>
<feature type="transmembrane region" description="Helical" evidence="6">
    <location>
        <begin position="440"/>
        <end position="463"/>
    </location>
</feature>
<dbReference type="NCBIfam" id="TIGR00360">
    <property type="entry name" value="ComEC_N-term"/>
    <property type="match status" value="1"/>
</dbReference>
<feature type="transmembrane region" description="Helical" evidence="6">
    <location>
        <begin position="515"/>
        <end position="534"/>
    </location>
</feature>
<evidence type="ECO:0000256" key="1">
    <source>
        <dbReference type="ARBA" id="ARBA00004651"/>
    </source>
</evidence>
<dbReference type="SMART" id="SM00849">
    <property type="entry name" value="Lactamase_B"/>
    <property type="match status" value="1"/>
</dbReference>
<evidence type="ECO:0000256" key="5">
    <source>
        <dbReference type="ARBA" id="ARBA00023136"/>
    </source>
</evidence>
<dbReference type="GO" id="GO:0005886">
    <property type="term" value="C:plasma membrane"/>
    <property type="evidence" value="ECO:0007669"/>
    <property type="project" value="UniProtKB-SubCell"/>
</dbReference>
<comment type="caution">
    <text evidence="8">The sequence shown here is derived from an EMBL/GenBank/DDBJ whole genome shotgun (WGS) entry which is preliminary data.</text>
</comment>
<dbReference type="SUPFAM" id="SSF56281">
    <property type="entry name" value="Metallo-hydrolase/oxidoreductase"/>
    <property type="match status" value="1"/>
</dbReference>
<evidence type="ECO:0000256" key="6">
    <source>
        <dbReference type="SAM" id="Phobius"/>
    </source>
</evidence>
<dbReference type="Gene3D" id="3.60.15.10">
    <property type="entry name" value="Ribonuclease Z/Hydroxyacylglutathione hydrolase-like"/>
    <property type="match status" value="1"/>
</dbReference>
<feature type="transmembrane region" description="Helical" evidence="6">
    <location>
        <begin position="294"/>
        <end position="317"/>
    </location>
</feature>
<reference evidence="8 9" key="1">
    <citation type="submission" date="2018-11" db="EMBL/GenBank/DDBJ databases">
        <title>Genomic Encyclopedia of Type Strains, Phase IV (KMG-IV): sequencing the most valuable type-strain genomes for metagenomic binning, comparative biology and taxonomic classification.</title>
        <authorList>
            <person name="Goeker M."/>
        </authorList>
    </citation>
    <scope>NUCLEOTIDE SEQUENCE [LARGE SCALE GENOMIC DNA]</scope>
    <source>
        <strain evidence="8 9">DSM 22027</strain>
    </source>
</reference>
<feature type="transmembrane region" description="Helical" evidence="6">
    <location>
        <begin position="540"/>
        <end position="558"/>
    </location>
</feature>
<dbReference type="InterPro" id="IPR025405">
    <property type="entry name" value="DUF4131"/>
</dbReference>
<feature type="transmembrane region" description="Helical" evidence="6">
    <location>
        <begin position="399"/>
        <end position="419"/>
    </location>
</feature>
<dbReference type="Pfam" id="PF00753">
    <property type="entry name" value="Lactamase_B"/>
    <property type="match status" value="1"/>
</dbReference>
<evidence type="ECO:0000259" key="7">
    <source>
        <dbReference type="SMART" id="SM00849"/>
    </source>
</evidence>
<dbReference type="InterPro" id="IPR035681">
    <property type="entry name" value="ComA-like_MBL"/>
</dbReference>
<evidence type="ECO:0000256" key="3">
    <source>
        <dbReference type="ARBA" id="ARBA00022692"/>
    </source>
</evidence>
<comment type="subcellular location">
    <subcellularLocation>
        <location evidence="1">Cell membrane</location>
        <topology evidence="1">Multi-pass membrane protein</topology>
    </subcellularLocation>
</comment>
<organism evidence="8 9">
    <name type="scientific">Desulfosoma caldarium</name>
    <dbReference type="NCBI Taxonomy" id="610254"/>
    <lineage>
        <taxon>Bacteria</taxon>
        <taxon>Pseudomonadati</taxon>
        <taxon>Thermodesulfobacteriota</taxon>
        <taxon>Syntrophobacteria</taxon>
        <taxon>Syntrophobacterales</taxon>
        <taxon>Syntrophobacteraceae</taxon>
        <taxon>Desulfosoma</taxon>
    </lineage>
</organism>
<keyword evidence="2" id="KW-1003">Cell membrane</keyword>
<dbReference type="Pfam" id="PF03772">
    <property type="entry name" value="Competence"/>
    <property type="match status" value="1"/>
</dbReference>
<keyword evidence="9" id="KW-1185">Reference proteome</keyword>
<dbReference type="NCBIfam" id="TIGR00361">
    <property type="entry name" value="ComEC_Rec2"/>
    <property type="match status" value="1"/>
</dbReference>
<dbReference type="PANTHER" id="PTHR30619">
    <property type="entry name" value="DNA INTERNALIZATION/COMPETENCE PROTEIN COMEC/REC2"/>
    <property type="match status" value="1"/>
</dbReference>
<gene>
    <name evidence="8" type="ORF">EDC27_1573</name>
</gene>
<dbReference type="PROSITE" id="PS51257">
    <property type="entry name" value="PROKAR_LIPOPROTEIN"/>
    <property type="match status" value="1"/>
</dbReference>